<evidence type="ECO:0000259" key="4">
    <source>
        <dbReference type="PROSITE" id="PS01124"/>
    </source>
</evidence>
<evidence type="ECO:0000313" key="5">
    <source>
        <dbReference type="EMBL" id="GGD87701.1"/>
    </source>
</evidence>
<name>A0A916ZC50_9BACL</name>
<evidence type="ECO:0000256" key="3">
    <source>
        <dbReference type="ARBA" id="ARBA00023163"/>
    </source>
</evidence>
<dbReference type="Pfam" id="PF02311">
    <property type="entry name" value="AraC_binding"/>
    <property type="match status" value="1"/>
</dbReference>
<dbReference type="SUPFAM" id="SSF46689">
    <property type="entry name" value="Homeodomain-like"/>
    <property type="match status" value="2"/>
</dbReference>
<gene>
    <name evidence="5" type="ORF">GCM10010911_52700</name>
</gene>
<accession>A0A916ZC50</accession>
<dbReference type="EMBL" id="BMHP01000004">
    <property type="protein sequence ID" value="GGD87701.1"/>
    <property type="molecule type" value="Genomic_DNA"/>
</dbReference>
<dbReference type="SMART" id="SM00342">
    <property type="entry name" value="HTH_ARAC"/>
    <property type="match status" value="1"/>
</dbReference>
<dbReference type="PROSITE" id="PS00041">
    <property type="entry name" value="HTH_ARAC_FAMILY_1"/>
    <property type="match status" value="1"/>
</dbReference>
<comment type="caution">
    <text evidence="5">The sequence shown here is derived from an EMBL/GenBank/DDBJ whole genome shotgun (WGS) entry which is preliminary data.</text>
</comment>
<dbReference type="InterPro" id="IPR020449">
    <property type="entry name" value="Tscrpt_reg_AraC-type_HTH"/>
</dbReference>
<dbReference type="GO" id="GO:0043565">
    <property type="term" value="F:sequence-specific DNA binding"/>
    <property type="evidence" value="ECO:0007669"/>
    <property type="project" value="InterPro"/>
</dbReference>
<dbReference type="PANTHER" id="PTHR43280:SF2">
    <property type="entry name" value="HTH-TYPE TRANSCRIPTIONAL REGULATOR EXSA"/>
    <property type="match status" value="1"/>
</dbReference>
<dbReference type="SUPFAM" id="SSF51215">
    <property type="entry name" value="Regulatory protein AraC"/>
    <property type="match status" value="1"/>
</dbReference>
<dbReference type="InterPro" id="IPR014710">
    <property type="entry name" value="RmlC-like_jellyroll"/>
</dbReference>
<keyword evidence="3" id="KW-0804">Transcription</keyword>
<evidence type="ECO:0000313" key="6">
    <source>
        <dbReference type="Proteomes" id="UP000612456"/>
    </source>
</evidence>
<organism evidence="5 6">
    <name type="scientific">Paenibacillus nasutitermitis</name>
    <dbReference type="NCBI Taxonomy" id="1652958"/>
    <lineage>
        <taxon>Bacteria</taxon>
        <taxon>Bacillati</taxon>
        <taxon>Bacillota</taxon>
        <taxon>Bacilli</taxon>
        <taxon>Bacillales</taxon>
        <taxon>Paenibacillaceae</taxon>
        <taxon>Paenibacillus</taxon>
    </lineage>
</organism>
<sequence length="295" mass="33771">MIVSPRYEDVKAIMESKKGNLPLYIAVHTVRRTTLHHHGFVELSYVIENRGTETINGVSHQLQPGTASFLLPHHIHEIKSEPDRPIVKYCCMFDINILLGSSYESELASLIFQVGSAIPSFVDFSPAMAQRMSSIFELLLEEYNRQDGIGRSSLIRAKLTEAMLMFIRASDASQPLALQEVEPDEKINFWKIVQYIHVHYAEKLTLDWLSRHFRASTPYISRSFKKHLGRSFLEYLHTLRVESVVSMLLSTNMPLIDIAAEAGFESYRSFSRVFREVHGQSPSDYRKAYKSVNEG</sequence>
<feature type="domain" description="HTH araC/xylS-type" evidence="4">
    <location>
        <begin position="190"/>
        <end position="288"/>
    </location>
</feature>
<dbReference type="Gene3D" id="2.60.120.10">
    <property type="entry name" value="Jelly Rolls"/>
    <property type="match status" value="1"/>
</dbReference>
<protein>
    <submittedName>
        <fullName evidence="5">AraC family transcriptional regulator</fullName>
    </submittedName>
</protein>
<evidence type="ECO:0000256" key="2">
    <source>
        <dbReference type="ARBA" id="ARBA00023125"/>
    </source>
</evidence>
<proteinExistence type="predicted"/>
<keyword evidence="1" id="KW-0805">Transcription regulation</keyword>
<dbReference type="PRINTS" id="PR00032">
    <property type="entry name" value="HTHARAC"/>
</dbReference>
<dbReference type="Gene3D" id="1.10.10.60">
    <property type="entry name" value="Homeodomain-like"/>
    <property type="match status" value="2"/>
</dbReference>
<dbReference type="RefSeq" id="WP_188996686.1">
    <property type="nucleotide sequence ID" value="NZ_BMHP01000004.1"/>
</dbReference>
<keyword evidence="2" id="KW-0238">DNA-binding</keyword>
<reference evidence="5" key="2">
    <citation type="submission" date="2020-09" db="EMBL/GenBank/DDBJ databases">
        <authorList>
            <person name="Sun Q."/>
            <person name="Zhou Y."/>
        </authorList>
    </citation>
    <scope>NUCLEOTIDE SEQUENCE</scope>
    <source>
        <strain evidence="5">CGMCC 1.15178</strain>
    </source>
</reference>
<dbReference type="PANTHER" id="PTHR43280">
    <property type="entry name" value="ARAC-FAMILY TRANSCRIPTIONAL REGULATOR"/>
    <property type="match status" value="1"/>
</dbReference>
<dbReference type="PROSITE" id="PS01124">
    <property type="entry name" value="HTH_ARAC_FAMILY_2"/>
    <property type="match status" value="1"/>
</dbReference>
<dbReference type="InterPro" id="IPR018062">
    <property type="entry name" value="HTH_AraC-typ_CS"/>
</dbReference>
<dbReference type="AlphaFoldDB" id="A0A916ZC50"/>
<evidence type="ECO:0000256" key="1">
    <source>
        <dbReference type="ARBA" id="ARBA00023015"/>
    </source>
</evidence>
<reference evidence="5" key="1">
    <citation type="journal article" date="2014" name="Int. J. Syst. Evol. Microbiol.">
        <title>Complete genome sequence of Corynebacterium casei LMG S-19264T (=DSM 44701T), isolated from a smear-ripened cheese.</title>
        <authorList>
            <consortium name="US DOE Joint Genome Institute (JGI-PGF)"/>
            <person name="Walter F."/>
            <person name="Albersmeier A."/>
            <person name="Kalinowski J."/>
            <person name="Ruckert C."/>
        </authorList>
    </citation>
    <scope>NUCLEOTIDE SEQUENCE</scope>
    <source>
        <strain evidence="5">CGMCC 1.15178</strain>
    </source>
</reference>
<dbReference type="GO" id="GO:0003700">
    <property type="term" value="F:DNA-binding transcription factor activity"/>
    <property type="evidence" value="ECO:0007669"/>
    <property type="project" value="InterPro"/>
</dbReference>
<keyword evidence="6" id="KW-1185">Reference proteome</keyword>
<dbReference type="InterPro" id="IPR003313">
    <property type="entry name" value="AraC-bd"/>
</dbReference>
<dbReference type="Pfam" id="PF12833">
    <property type="entry name" value="HTH_18"/>
    <property type="match status" value="1"/>
</dbReference>
<dbReference type="InterPro" id="IPR009057">
    <property type="entry name" value="Homeodomain-like_sf"/>
</dbReference>
<dbReference type="Proteomes" id="UP000612456">
    <property type="component" value="Unassembled WGS sequence"/>
</dbReference>
<dbReference type="InterPro" id="IPR037923">
    <property type="entry name" value="HTH-like"/>
</dbReference>
<dbReference type="InterPro" id="IPR018060">
    <property type="entry name" value="HTH_AraC"/>
</dbReference>